<protein>
    <submittedName>
        <fullName evidence="5">Uncharacterized protein</fullName>
    </submittedName>
</protein>
<evidence type="ECO:0000256" key="2">
    <source>
        <dbReference type="ARBA" id="ARBA00022574"/>
    </source>
</evidence>
<reference evidence="5 6" key="1">
    <citation type="submission" date="2018-11" db="EMBL/GenBank/DDBJ databases">
        <authorList>
            <consortium name="Pathogen Informatics"/>
        </authorList>
    </citation>
    <scope>NUCLEOTIDE SEQUENCE [LARGE SCALE GENOMIC DNA]</scope>
</reference>
<evidence type="ECO:0000256" key="1">
    <source>
        <dbReference type="ARBA" id="ARBA00004123"/>
    </source>
</evidence>
<dbReference type="EMBL" id="UYYB01017472">
    <property type="protein sequence ID" value="VDM70765.1"/>
    <property type="molecule type" value="Genomic_DNA"/>
</dbReference>
<sequence length="91" mass="10239">MDVQWHPIRPVILSVANGIVSVWTQAHVENWSAFAPEFTELEENAKYEEKEGEFDLEDEDAEVDDKANAQVGNSLIFCCQRIFVVSLVAAV</sequence>
<keyword evidence="2" id="KW-0853">WD repeat</keyword>
<keyword evidence="3" id="KW-0677">Repeat</keyword>
<evidence type="ECO:0000313" key="6">
    <source>
        <dbReference type="Proteomes" id="UP000270094"/>
    </source>
</evidence>
<comment type="subcellular location">
    <subcellularLocation>
        <location evidence="1">Nucleus</location>
    </subcellularLocation>
</comment>
<proteinExistence type="predicted"/>
<organism evidence="5 6">
    <name type="scientific">Strongylus vulgaris</name>
    <name type="common">Blood worm</name>
    <dbReference type="NCBI Taxonomy" id="40348"/>
    <lineage>
        <taxon>Eukaryota</taxon>
        <taxon>Metazoa</taxon>
        <taxon>Ecdysozoa</taxon>
        <taxon>Nematoda</taxon>
        <taxon>Chromadorea</taxon>
        <taxon>Rhabditida</taxon>
        <taxon>Rhabditina</taxon>
        <taxon>Rhabditomorpha</taxon>
        <taxon>Strongyloidea</taxon>
        <taxon>Strongylidae</taxon>
        <taxon>Strongylus</taxon>
    </lineage>
</organism>
<dbReference type="GO" id="GO:0048188">
    <property type="term" value="C:Set1C/COMPASS complex"/>
    <property type="evidence" value="ECO:0007669"/>
    <property type="project" value="InterPro"/>
</dbReference>
<evidence type="ECO:0000256" key="4">
    <source>
        <dbReference type="ARBA" id="ARBA00023242"/>
    </source>
</evidence>
<keyword evidence="6" id="KW-1185">Reference proteome</keyword>
<evidence type="ECO:0000256" key="3">
    <source>
        <dbReference type="ARBA" id="ARBA00022737"/>
    </source>
</evidence>
<keyword evidence="4" id="KW-0539">Nucleus</keyword>
<accession>A0A3P7KIF2</accession>
<evidence type="ECO:0000313" key="5">
    <source>
        <dbReference type="EMBL" id="VDM70765.1"/>
    </source>
</evidence>
<dbReference type="InterPro" id="IPR037850">
    <property type="entry name" value="RBBP5/Swd1"/>
</dbReference>
<gene>
    <name evidence="5" type="ORF">SVUK_LOCUS5763</name>
</gene>
<dbReference type="PANTHER" id="PTHR44040">
    <property type="entry name" value="RETINOBLASTOMA-BINDING PROTEIN 5"/>
    <property type="match status" value="1"/>
</dbReference>
<name>A0A3P7KIF2_STRVU</name>
<dbReference type="OrthoDB" id="5828212at2759"/>
<dbReference type="Proteomes" id="UP000270094">
    <property type="component" value="Unassembled WGS sequence"/>
</dbReference>
<dbReference type="AlphaFoldDB" id="A0A3P7KIF2"/>
<dbReference type="PANTHER" id="PTHR44040:SF1">
    <property type="entry name" value="RETINOBLASTOMA-BINDING PROTEIN 5"/>
    <property type="match status" value="1"/>
</dbReference>